<reference evidence="3 4" key="1">
    <citation type="submission" date="2024-05" db="EMBL/GenBank/DDBJ databases">
        <title>Sinomonas sp. nov., isolated from a waste landfill.</title>
        <authorList>
            <person name="Zhao Y."/>
        </authorList>
    </citation>
    <scope>NUCLEOTIDE SEQUENCE [LARGE SCALE GENOMIC DNA]</scope>
    <source>
        <strain evidence="3 4">CCTCC AB2014300</strain>
    </source>
</reference>
<accession>A0ABU9X0L4</accession>
<feature type="compositionally biased region" description="Low complexity" evidence="1">
    <location>
        <begin position="30"/>
        <end position="46"/>
    </location>
</feature>
<comment type="caution">
    <text evidence="3">The sequence shown here is derived from an EMBL/GenBank/DDBJ whole genome shotgun (WGS) entry which is preliminary data.</text>
</comment>
<sequence>MRATPAVTAAASAACLLLASCGPPAPQPSPTATGSASPSPTPRSGTGVYGSVTAGPTYPVERADQPCPPQPVSAGVVARSLRGAPMASTHSDSSGRYALDLLPGRYVLVVVTRSGWPACPDTPVTVEPASAVRADVSCDTGIR</sequence>
<evidence type="ECO:0000313" key="3">
    <source>
        <dbReference type="EMBL" id="MEN2744999.1"/>
    </source>
</evidence>
<evidence type="ECO:0000256" key="2">
    <source>
        <dbReference type="SAM" id="SignalP"/>
    </source>
</evidence>
<keyword evidence="2" id="KW-0732">Signal</keyword>
<proteinExistence type="predicted"/>
<dbReference type="PROSITE" id="PS51257">
    <property type="entry name" value="PROKAR_LIPOPROTEIN"/>
    <property type="match status" value="1"/>
</dbReference>
<feature type="region of interest" description="Disordered" evidence="1">
    <location>
        <begin position="24"/>
        <end position="74"/>
    </location>
</feature>
<gene>
    <name evidence="3" type="ORF">ABCQ75_10680</name>
</gene>
<evidence type="ECO:0000256" key="1">
    <source>
        <dbReference type="SAM" id="MobiDB-lite"/>
    </source>
</evidence>
<dbReference type="SUPFAM" id="SSF49452">
    <property type="entry name" value="Starch-binding domain-like"/>
    <property type="match status" value="1"/>
</dbReference>
<dbReference type="InterPro" id="IPR013784">
    <property type="entry name" value="Carb-bd-like_fold"/>
</dbReference>
<dbReference type="EMBL" id="JBDFRB010000008">
    <property type="protein sequence ID" value="MEN2744999.1"/>
    <property type="molecule type" value="Genomic_DNA"/>
</dbReference>
<name>A0ABU9X0L4_9MICC</name>
<dbReference type="RefSeq" id="WP_345885354.1">
    <property type="nucleotide sequence ID" value="NZ_JBDFRB010000008.1"/>
</dbReference>
<dbReference type="Proteomes" id="UP001422074">
    <property type="component" value="Unassembled WGS sequence"/>
</dbReference>
<feature type="chain" id="PRO_5046356380" evidence="2">
    <location>
        <begin position="26"/>
        <end position="143"/>
    </location>
</feature>
<protein>
    <submittedName>
        <fullName evidence="3">Carboxypeptidase-like regulatory domain-containing protein</fullName>
    </submittedName>
</protein>
<evidence type="ECO:0000313" key="4">
    <source>
        <dbReference type="Proteomes" id="UP001422074"/>
    </source>
</evidence>
<feature type="signal peptide" evidence="2">
    <location>
        <begin position="1"/>
        <end position="25"/>
    </location>
</feature>
<organism evidence="3 4">
    <name type="scientific">Sinomonas halotolerans</name>
    <dbReference type="NCBI Taxonomy" id="1644133"/>
    <lineage>
        <taxon>Bacteria</taxon>
        <taxon>Bacillati</taxon>
        <taxon>Actinomycetota</taxon>
        <taxon>Actinomycetes</taxon>
        <taxon>Micrococcales</taxon>
        <taxon>Micrococcaceae</taxon>
        <taxon>Sinomonas</taxon>
    </lineage>
</organism>
<keyword evidence="4" id="KW-1185">Reference proteome</keyword>